<keyword evidence="2 4" id="KW-0238">DNA-binding</keyword>
<dbReference type="Pfam" id="PF00440">
    <property type="entry name" value="TetR_N"/>
    <property type="match status" value="1"/>
</dbReference>
<dbReference type="PANTHER" id="PTHR30055">
    <property type="entry name" value="HTH-TYPE TRANSCRIPTIONAL REGULATOR RUTR"/>
    <property type="match status" value="1"/>
</dbReference>
<dbReference type="Gene3D" id="1.10.357.10">
    <property type="entry name" value="Tetracycline Repressor, domain 2"/>
    <property type="match status" value="1"/>
</dbReference>
<dbReference type="OrthoDB" id="9796019at2"/>
<feature type="domain" description="HTH tetR-type" evidence="6">
    <location>
        <begin position="6"/>
        <end position="66"/>
    </location>
</feature>
<keyword evidence="3" id="KW-0804">Transcription</keyword>
<evidence type="ECO:0000256" key="4">
    <source>
        <dbReference type="PROSITE-ProRule" id="PRU00335"/>
    </source>
</evidence>
<sequence length="215" mass="23191">MDPRVERTREHVLSCARTLLAESGADAVTFSNVGKRARVARQTLYRHWATREQLIADVLVAASDLGRETPAERTPEAHLRAFLYDFRARMAGPAIASATTLLMAHATTDPGSALTLRTMVDDRMAALRTGWGQFTEDEYALIMGPCVFQLLVLRRPLTDEFIESVIAEAITRRGAVFVPQSNSSPAVGSHPPGSNRLGVGHGSRAVGHTGAGGTD</sequence>
<dbReference type="PANTHER" id="PTHR30055:SF234">
    <property type="entry name" value="HTH-TYPE TRANSCRIPTIONAL REGULATOR BETI"/>
    <property type="match status" value="1"/>
</dbReference>
<evidence type="ECO:0000256" key="3">
    <source>
        <dbReference type="ARBA" id="ARBA00023163"/>
    </source>
</evidence>
<name>A0A1H0KQL8_9ACTN</name>
<dbReference type="EMBL" id="LT629710">
    <property type="protein sequence ID" value="SDO58063.1"/>
    <property type="molecule type" value="Genomic_DNA"/>
</dbReference>
<dbReference type="Proteomes" id="UP000198741">
    <property type="component" value="Chromosome I"/>
</dbReference>
<dbReference type="AlphaFoldDB" id="A0A1H0KQL8"/>
<dbReference type="InterPro" id="IPR001647">
    <property type="entry name" value="HTH_TetR"/>
</dbReference>
<dbReference type="InterPro" id="IPR036271">
    <property type="entry name" value="Tet_transcr_reg_TetR-rel_C_sf"/>
</dbReference>
<dbReference type="SUPFAM" id="SSF46689">
    <property type="entry name" value="Homeodomain-like"/>
    <property type="match status" value="1"/>
</dbReference>
<gene>
    <name evidence="7" type="ORF">SAMN04515671_1394</name>
</gene>
<accession>A0A1H0KQL8</accession>
<dbReference type="InterPro" id="IPR050109">
    <property type="entry name" value="HTH-type_TetR-like_transc_reg"/>
</dbReference>
<evidence type="ECO:0000313" key="7">
    <source>
        <dbReference type="EMBL" id="SDO58063.1"/>
    </source>
</evidence>
<dbReference type="InterPro" id="IPR009057">
    <property type="entry name" value="Homeodomain-like_sf"/>
</dbReference>
<proteinExistence type="predicted"/>
<protein>
    <submittedName>
        <fullName evidence="7">DNA-binding transcriptional regulator, AcrR family</fullName>
    </submittedName>
</protein>
<dbReference type="STRING" id="1090615.SAMN04515671_1394"/>
<organism evidence="7 8">
    <name type="scientific">Nakamurella panacisegetis</name>
    <dbReference type="NCBI Taxonomy" id="1090615"/>
    <lineage>
        <taxon>Bacteria</taxon>
        <taxon>Bacillati</taxon>
        <taxon>Actinomycetota</taxon>
        <taxon>Actinomycetes</taxon>
        <taxon>Nakamurellales</taxon>
        <taxon>Nakamurellaceae</taxon>
        <taxon>Nakamurella</taxon>
    </lineage>
</organism>
<dbReference type="GO" id="GO:0000976">
    <property type="term" value="F:transcription cis-regulatory region binding"/>
    <property type="evidence" value="ECO:0007669"/>
    <property type="project" value="TreeGrafter"/>
</dbReference>
<feature type="DNA-binding region" description="H-T-H motif" evidence="4">
    <location>
        <begin position="29"/>
        <end position="48"/>
    </location>
</feature>
<evidence type="ECO:0000259" key="6">
    <source>
        <dbReference type="PROSITE" id="PS50977"/>
    </source>
</evidence>
<dbReference type="PRINTS" id="PR00455">
    <property type="entry name" value="HTHTETR"/>
</dbReference>
<reference evidence="7 8" key="1">
    <citation type="submission" date="2016-10" db="EMBL/GenBank/DDBJ databases">
        <authorList>
            <person name="de Groot N.N."/>
        </authorList>
    </citation>
    <scope>NUCLEOTIDE SEQUENCE [LARGE SCALE GENOMIC DNA]</scope>
    <source>
        <strain evidence="8">P4-7,KCTC 19426,CECT 7604</strain>
    </source>
</reference>
<dbReference type="SUPFAM" id="SSF48498">
    <property type="entry name" value="Tetracyclin repressor-like, C-terminal domain"/>
    <property type="match status" value="1"/>
</dbReference>
<evidence type="ECO:0000256" key="2">
    <source>
        <dbReference type="ARBA" id="ARBA00023125"/>
    </source>
</evidence>
<evidence type="ECO:0000256" key="5">
    <source>
        <dbReference type="SAM" id="MobiDB-lite"/>
    </source>
</evidence>
<keyword evidence="8" id="KW-1185">Reference proteome</keyword>
<feature type="region of interest" description="Disordered" evidence="5">
    <location>
        <begin position="181"/>
        <end position="215"/>
    </location>
</feature>
<evidence type="ECO:0000313" key="8">
    <source>
        <dbReference type="Proteomes" id="UP000198741"/>
    </source>
</evidence>
<keyword evidence="1" id="KW-0805">Transcription regulation</keyword>
<dbReference type="GO" id="GO:0003700">
    <property type="term" value="F:DNA-binding transcription factor activity"/>
    <property type="evidence" value="ECO:0007669"/>
    <property type="project" value="TreeGrafter"/>
</dbReference>
<dbReference type="RefSeq" id="WP_157695248.1">
    <property type="nucleotide sequence ID" value="NZ_LT629710.1"/>
</dbReference>
<dbReference type="PROSITE" id="PS50977">
    <property type="entry name" value="HTH_TETR_2"/>
    <property type="match status" value="1"/>
</dbReference>
<evidence type="ECO:0000256" key="1">
    <source>
        <dbReference type="ARBA" id="ARBA00023015"/>
    </source>
</evidence>